<dbReference type="Pfam" id="PF00149">
    <property type="entry name" value="Metallophos"/>
    <property type="match status" value="1"/>
</dbReference>
<feature type="domain" description="Calcineurin-like phosphoesterase" evidence="2">
    <location>
        <begin position="62"/>
        <end position="247"/>
    </location>
</feature>
<name>A0A516PV76_9ACTN</name>
<dbReference type="GO" id="GO:0008758">
    <property type="term" value="F:UDP-2,3-diacylglucosamine hydrolase activity"/>
    <property type="evidence" value="ECO:0007669"/>
    <property type="project" value="TreeGrafter"/>
</dbReference>
<dbReference type="PANTHER" id="PTHR31302">
    <property type="entry name" value="TRANSMEMBRANE PROTEIN WITH METALLOPHOSPHOESTERASE DOMAIN-RELATED"/>
    <property type="match status" value="1"/>
</dbReference>
<dbReference type="Proteomes" id="UP000319263">
    <property type="component" value="Chromosome"/>
</dbReference>
<reference evidence="3 4" key="1">
    <citation type="submission" date="2019-07" db="EMBL/GenBank/DDBJ databases">
        <title>Microlunatus dokdonensis sp. nov. isolated from the rhizospheric soil of the wild plant Elymus tsukushiensis.</title>
        <authorList>
            <person name="Ghim S.-Y."/>
            <person name="Hwang Y.-J."/>
            <person name="Son J.-S."/>
            <person name="Shin J.-H."/>
        </authorList>
    </citation>
    <scope>NUCLEOTIDE SEQUENCE [LARGE SCALE GENOMIC DNA]</scope>
    <source>
        <strain evidence="3 4">KUDC0627</strain>
    </source>
</reference>
<dbReference type="AlphaFoldDB" id="A0A516PV76"/>
<evidence type="ECO:0000313" key="3">
    <source>
        <dbReference type="EMBL" id="QDP95086.1"/>
    </source>
</evidence>
<dbReference type="RefSeq" id="WP_143985068.1">
    <property type="nucleotide sequence ID" value="NZ_CP041692.1"/>
</dbReference>
<dbReference type="GO" id="GO:0016020">
    <property type="term" value="C:membrane"/>
    <property type="evidence" value="ECO:0007669"/>
    <property type="project" value="GOC"/>
</dbReference>
<dbReference type="InterPro" id="IPR051158">
    <property type="entry name" value="Metallophosphoesterase_sf"/>
</dbReference>
<dbReference type="Gene3D" id="3.60.21.10">
    <property type="match status" value="1"/>
</dbReference>
<keyword evidence="1" id="KW-0472">Membrane</keyword>
<dbReference type="GO" id="GO:0009245">
    <property type="term" value="P:lipid A biosynthetic process"/>
    <property type="evidence" value="ECO:0007669"/>
    <property type="project" value="TreeGrafter"/>
</dbReference>
<dbReference type="InterPro" id="IPR004843">
    <property type="entry name" value="Calcineurin-like_PHP"/>
</dbReference>
<dbReference type="SUPFAM" id="SSF56300">
    <property type="entry name" value="Metallo-dependent phosphatases"/>
    <property type="match status" value="1"/>
</dbReference>
<feature type="transmembrane region" description="Helical" evidence="1">
    <location>
        <begin position="19"/>
        <end position="39"/>
    </location>
</feature>
<accession>A0A516PV76</accession>
<dbReference type="InterPro" id="IPR029052">
    <property type="entry name" value="Metallo-depent_PP-like"/>
</dbReference>
<gene>
    <name evidence="3" type="ORF">FOE78_03415</name>
</gene>
<keyword evidence="1" id="KW-1133">Transmembrane helix</keyword>
<dbReference type="OrthoDB" id="9780884at2"/>
<organism evidence="3 4">
    <name type="scientific">Microlunatus elymi</name>
    <dbReference type="NCBI Taxonomy" id="2596828"/>
    <lineage>
        <taxon>Bacteria</taxon>
        <taxon>Bacillati</taxon>
        <taxon>Actinomycetota</taxon>
        <taxon>Actinomycetes</taxon>
        <taxon>Propionibacteriales</taxon>
        <taxon>Propionibacteriaceae</taxon>
        <taxon>Microlunatus</taxon>
    </lineage>
</organism>
<keyword evidence="4" id="KW-1185">Reference proteome</keyword>
<dbReference type="KEGG" id="mik:FOE78_03415"/>
<keyword evidence="1" id="KW-0812">Transmembrane</keyword>
<sequence length="316" mass="34224">MSAPVIDEQRPARSVLRRIATGTATVAGFGAACVAYAGLYEVRAFTLRRVHVPVLPAGARPIRVLHISDLHMTPYQQAKQRWVSRLAGLEPDLVINTGDNLADHDAVPYVTTSLGRLLDVPGVFVWGSNDYFGPKWKNPLRYLKKEQHTPRPGGKQLPWDELQKAYQDAGWVELTDSRARLNIAGTEIEFRGTNDAHLELDQYGKVAGPADPTADVAFGVTHAPYRRLLDAMTADGMDLIIAGHTHGGQVCVPGYGALVANCDLDPAKAKGLSTYQAGGKRSFLHVSAGLGTSPYAPVRFACRPEATLLTLVPRPS</sequence>
<dbReference type="EMBL" id="CP041692">
    <property type="protein sequence ID" value="QDP95086.1"/>
    <property type="molecule type" value="Genomic_DNA"/>
</dbReference>
<evidence type="ECO:0000259" key="2">
    <source>
        <dbReference type="Pfam" id="PF00149"/>
    </source>
</evidence>
<dbReference type="PANTHER" id="PTHR31302:SF20">
    <property type="entry name" value="CONSERVED PROTEIN"/>
    <property type="match status" value="1"/>
</dbReference>
<proteinExistence type="predicted"/>
<protein>
    <submittedName>
        <fullName evidence="3">Metallophosphoesterase</fullName>
    </submittedName>
</protein>
<evidence type="ECO:0000313" key="4">
    <source>
        <dbReference type="Proteomes" id="UP000319263"/>
    </source>
</evidence>
<evidence type="ECO:0000256" key="1">
    <source>
        <dbReference type="SAM" id="Phobius"/>
    </source>
</evidence>